<dbReference type="EMBL" id="FAXN01000097">
    <property type="protein sequence ID" value="CUV66582.1"/>
    <property type="molecule type" value="Genomic_DNA"/>
</dbReference>
<dbReference type="Gene3D" id="3.40.630.90">
    <property type="match status" value="1"/>
</dbReference>
<gene>
    <name evidence="1" type="ORF">BN3087_910015</name>
</gene>
<protein>
    <recommendedName>
        <fullName evidence="2">N-acetyltransferase domain-containing protein</fullName>
    </recommendedName>
</protein>
<sequence>MFIGWHTEDFPKALEAFSQDILCDKNLLIKTWMENKTICFGAYLDEALVGMISAYVFKDSIIINNFYYKENLDFETKERLLSLLLKNINNENKTIMVLVSEEERILFEKYKFDEFAPFYKAWYSGSGGTTFNSRVDEIASLNHVDNLRKNDEYAFSEDRFFYITQIMMKESSLLLSTQNGYQHSYALSKSLIKISPWVMKSGAFSDAHKLIKELMHHRGLKKIISFIPSQVNEITDLYSSCKFDYVKNYTLMYINKKPTISLDMVYGF</sequence>
<organism evidence="1">
    <name type="scientific">Sulfurovum sp. enrichment culture clone C5</name>
    <dbReference type="NCBI Taxonomy" id="497650"/>
    <lineage>
        <taxon>Bacteria</taxon>
        <taxon>Pseudomonadati</taxon>
        <taxon>Campylobacterota</taxon>
        <taxon>Epsilonproteobacteria</taxon>
        <taxon>Campylobacterales</taxon>
        <taxon>Sulfurovaceae</taxon>
        <taxon>Sulfurovum</taxon>
        <taxon>environmental samples</taxon>
    </lineage>
</organism>
<dbReference type="AlphaFoldDB" id="A0A0S4XRQ5"/>
<evidence type="ECO:0000313" key="1">
    <source>
        <dbReference type="EMBL" id="CUV66582.1"/>
    </source>
</evidence>
<reference evidence="1" key="1">
    <citation type="submission" date="2015-11" db="EMBL/GenBank/DDBJ databases">
        <authorList>
            <person name="Zhang Y."/>
            <person name="Guo Z."/>
        </authorList>
    </citation>
    <scope>NUCLEOTIDE SEQUENCE</scope>
    <source>
        <strain evidence="1">BN30871</strain>
    </source>
</reference>
<name>A0A0S4XRQ5_9BACT</name>
<proteinExistence type="predicted"/>
<evidence type="ECO:0008006" key="2">
    <source>
        <dbReference type="Google" id="ProtNLM"/>
    </source>
</evidence>
<accession>A0A0S4XRQ5</accession>